<feature type="region of interest" description="Disordered" evidence="1">
    <location>
        <begin position="24"/>
        <end position="53"/>
    </location>
</feature>
<evidence type="ECO:0000313" key="2">
    <source>
        <dbReference type="Proteomes" id="UP000887565"/>
    </source>
</evidence>
<evidence type="ECO:0000313" key="3">
    <source>
        <dbReference type="WBParaSite" id="nRc.2.0.1.t05033-RA"/>
    </source>
</evidence>
<reference evidence="3" key="1">
    <citation type="submission" date="2022-11" db="UniProtKB">
        <authorList>
            <consortium name="WormBaseParasite"/>
        </authorList>
    </citation>
    <scope>IDENTIFICATION</scope>
</reference>
<keyword evidence="2" id="KW-1185">Reference proteome</keyword>
<accession>A0A915HSY7</accession>
<dbReference type="WBParaSite" id="nRc.2.0.1.t05033-RA">
    <property type="protein sequence ID" value="nRc.2.0.1.t05033-RA"/>
    <property type="gene ID" value="nRc.2.0.1.g05033"/>
</dbReference>
<name>A0A915HSY7_ROMCU</name>
<evidence type="ECO:0000256" key="1">
    <source>
        <dbReference type="SAM" id="MobiDB-lite"/>
    </source>
</evidence>
<protein>
    <submittedName>
        <fullName evidence="3">Uncharacterized protein</fullName>
    </submittedName>
</protein>
<sequence length="53" mass="5831">MGCPSPPAGPMVHRNLWILARQSQGTNPGRHWEDQPATGVCPRSLHLQRTSSL</sequence>
<organism evidence="2 3">
    <name type="scientific">Romanomermis culicivorax</name>
    <name type="common">Nematode worm</name>
    <dbReference type="NCBI Taxonomy" id="13658"/>
    <lineage>
        <taxon>Eukaryota</taxon>
        <taxon>Metazoa</taxon>
        <taxon>Ecdysozoa</taxon>
        <taxon>Nematoda</taxon>
        <taxon>Enoplea</taxon>
        <taxon>Dorylaimia</taxon>
        <taxon>Mermithida</taxon>
        <taxon>Mermithoidea</taxon>
        <taxon>Mermithidae</taxon>
        <taxon>Romanomermis</taxon>
    </lineage>
</organism>
<dbReference type="AlphaFoldDB" id="A0A915HSY7"/>
<proteinExistence type="predicted"/>
<dbReference type="Proteomes" id="UP000887565">
    <property type="component" value="Unplaced"/>
</dbReference>